<dbReference type="GO" id="GO:0003954">
    <property type="term" value="F:NADH dehydrogenase activity"/>
    <property type="evidence" value="ECO:0007669"/>
    <property type="project" value="TreeGrafter"/>
</dbReference>
<feature type="transmembrane region" description="Helical" evidence="17">
    <location>
        <begin position="230"/>
        <end position="249"/>
    </location>
</feature>
<feature type="transmembrane region" description="Helical" evidence="17">
    <location>
        <begin position="322"/>
        <end position="344"/>
    </location>
</feature>
<feature type="transmembrane region" description="Helical" evidence="17">
    <location>
        <begin position="281"/>
        <end position="301"/>
    </location>
</feature>
<evidence type="ECO:0000256" key="8">
    <source>
        <dbReference type="ARBA" id="ARBA00022692"/>
    </source>
</evidence>
<evidence type="ECO:0000256" key="10">
    <source>
        <dbReference type="ARBA" id="ARBA00022982"/>
    </source>
</evidence>
<keyword evidence="12 17" id="KW-0520">NAD</keyword>
<dbReference type="PANTHER" id="PTHR43507:SF20">
    <property type="entry name" value="NADH-UBIQUINONE OXIDOREDUCTASE CHAIN 4"/>
    <property type="match status" value="1"/>
</dbReference>
<geneLocation type="mitochondrion" evidence="19"/>
<feature type="transmembrane region" description="Helical" evidence="17">
    <location>
        <begin position="123"/>
        <end position="144"/>
    </location>
</feature>
<evidence type="ECO:0000256" key="7">
    <source>
        <dbReference type="ARBA" id="ARBA00022660"/>
    </source>
</evidence>
<feature type="transmembrane region" description="Helical" evidence="17">
    <location>
        <begin position="199"/>
        <end position="218"/>
    </location>
</feature>
<feature type="transmembrane region" description="Helical" evidence="17">
    <location>
        <begin position="364"/>
        <end position="385"/>
    </location>
</feature>
<dbReference type="InterPro" id="IPR001750">
    <property type="entry name" value="ND/Mrp_TM"/>
</dbReference>
<keyword evidence="8 17" id="KW-0812">Transmembrane</keyword>
<comment type="catalytic activity">
    <reaction evidence="16 17">
        <text>a ubiquinone + NADH + 5 H(+)(in) = a ubiquinol + NAD(+) + 4 H(+)(out)</text>
        <dbReference type="Rhea" id="RHEA:29091"/>
        <dbReference type="Rhea" id="RHEA-COMP:9565"/>
        <dbReference type="Rhea" id="RHEA-COMP:9566"/>
        <dbReference type="ChEBI" id="CHEBI:15378"/>
        <dbReference type="ChEBI" id="CHEBI:16389"/>
        <dbReference type="ChEBI" id="CHEBI:17976"/>
        <dbReference type="ChEBI" id="CHEBI:57540"/>
        <dbReference type="ChEBI" id="CHEBI:57945"/>
        <dbReference type="EC" id="7.1.1.2"/>
    </reaction>
</comment>
<dbReference type="GO" id="GO:0042773">
    <property type="term" value="P:ATP synthesis coupled electron transport"/>
    <property type="evidence" value="ECO:0007669"/>
    <property type="project" value="InterPro"/>
</dbReference>
<evidence type="ECO:0000256" key="5">
    <source>
        <dbReference type="ARBA" id="ARBA00021006"/>
    </source>
</evidence>
<evidence type="ECO:0000256" key="16">
    <source>
        <dbReference type="ARBA" id="ARBA00049551"/>
    </source>
</evidence>
<evidence type="ECO:0000256" key="9">
    <source>
        <dbReference type="ARBA" id="ARBA00022967"/>
    </source>
</evidence>
<evidence type="ECO:0000256" key="14">
    <source>
        <dbReference type="ARBA" id="ARBA00023128"/>
    </source>
</evidence>
<feature type="domain" description="NADH:quinone oxidoreductase/Mrp antiporter transmembrane" evidence="18">
    <location>
        <begin position="90"/>
        <end position="370"/>
    </location>
</feature>
<gene>
    <name evidence="19" type="primary">nad4</name>
</gene>
<keyword evidence="9" id="KW-1278">Translocase</keyword>
<dbReference type="GO" id="GO:0048039">
    <property type="term" value="F:ubiquinone binding"/>
    <property type="evidence" value="ECO:0007669"/>
    <property type="project" value="TreeGrafter"/>
</dbReference>
<protein>
    <recommendedName>
        <fullName evidence="5 17">NADH-ubiquinone oxidoreductase chain 4</fullName>
        <ecNumber evidence="4 17">7.1.1.2</ecNumber>
    </recommendedName>
</protein>
<feature type="transmembrane region" description="Helical" evidence="17">
    <location>
        <begin position="70"/>
        <end position="87"/>
    </location>
</feature>
<name>A0A8T9JCX6_9ACAR</name>
<evidence type="ECO:0000256" key="3">
    <source>
        <dbReference type="ARBA" id="ARBA00009025"/>
    </source>
</evidence>
<dbReference type="AlphaFoldDB" id="A0A8T9JCX6"/>
<evidence type="ECO:0000256" key="11">
    <source>
        <dbReference type="ARBA" id="ARBA00022989"/>
    </source>
</evidence>
<keyword evidence="7 17" id="KW-0679">Respiratory chain</keyword>
<reference evidence="19" key="1">
    <citation type="submission" date="2022-01" db="EMBL/GenBank/DDBJ databases">
        <title>Complete mitochondrial genome and phylogenetic analysis of Pyemotes zhonghuajia Yu,Zhang &amp; He (Prostigmata : Pyemotidae).</title>
        <authorList>
            <person name="Song Y.-F."/>
            <person name="Liu J.-F."/>
            <person name="Ye S."/>
        </authorList>
    </citation>
    <scope>NUCLEOTIDE SEQUENCE</scope>
</reference>
<dbReference type="EC" id="7.1.1.2" evidence="4 17"/>
<keyword evidence="10 17" id="KW-0249">Electron transport</keyword>
<accession>A0A8T9JCX6</accession>
<dbReference type="PANTHER" id="PTHR43507">
    <property type="entry name" value="NADH-UBIQUINONE OXIDOREDUCTASE CHAIN 4"/>
    <property type="match status" value="1"/>
</dbReference>
<keyword evidence="11 17" id="KW-1133">Transmembrane helix</keyword>
<evidence type="ECO:0000256" key="2">
    <source>
        <dbReference type="ARBA" id="ARBA00004225"/>
    </source>
</evidence>
<evidence type="ECO:0000256" key="1">
    <source>
        <dbReference type="ARBA" id="ARBA00003257"/>
    </source>
</evidence>
<dbReference type="GO" id="GO:0008137">
    <property type="term" value="F:NADH dehydrogenase (ubiquinone) activity"/>
    <property type="evidence" value="ECO:0007669"/>
    <property type="project" value="UniProtKB-UniRule"/>
</dbReference>
<organism evidence="19">
    <name type="scientific">Pyemotes zhonghuajia</name>
    <dbReference type="NCBI Taxonomy" id="2749944"/>
    <lineage>
        <taxon>Eukaryota</taxon>
        <taxon>Metazoa</taxon>
        <taxon>Ecdysozoa</taxon>
        <taxon>Arthropoda</taxon>
        <taxon>Chelicerata</taxon>
        <taxon>Arachnida</taxon>
        <taxon>Acari</taxon>
        <taxon>Acariformes</taxon>
        <taxon>Trombidiformes</taxon>
        <taxon>Prostigmata</taxon>
        <taxon>Eleutherengona</taxon>
        <taxon>Heterostigmata</taxon>
        <taxon>Pyemotoidea</taxon>
        <taxon>Pyemotidae</taxon>
        <taxon>Pyemotes</taxon>
    </lineage>
</organism>
<evidence type="ECO:0000256" key="15">
    <source>
        <dbReference type="ARBA" id="ARBA00023136"/>
    </source>
</evidence>
<evidence type="ECO:0000259" key="18">
    <source>
        <dbReference type="Pfam" id="PF00361"/>
    </source>
</evidence>
<feature type="transmembrane region" description="Helical" evidence="17">
    <location>
        <begin position="93"/>
        <end position="111"/>
    </location>
</feature>
<feature type="transmembrane region" description="Helical" evidence="17">
    <location>
        <begin position="256"/>
        <end position="275"/>
    </location>
</feature>
<evidence type="ECO:0000256" key="17">
    <source>
        <dbReference type="RuleBase" id="RU003297"/>
    </source>
</evidence>
<dbReference type="EMBL" id="OM396909">
    <property type="protein sequence ID" value="UOK09670.1"/>
    <property type="molecule type" value="Genomic_DNA"/>
</dbReference>
<evidence type="ECO:0000256" key="6">
    <source>
        <dbReference type="ARBA" id="ARBA00022448"/>
    </source>
</evidence>
<feature type="transmembrane region" description="Helical" evidence="17">
    <location>
        <begin position="41"/>
        <end position="58"/>
    </location>
</feature>
<evidence type="ECO:0000313" key="19">
    <source>
        <dbReference type="EMBL" id="UOK09670.1"/>
    </source>
</evidence>
<evidence type="ECO:0000256" key="13">
    <source>
        <dbReference type="ARBA" id="ARBA00023075"/>
    </source>
</evidence>
<comment type="similarity">
    <text evidence="3 17">Belongs to the complex I subunit 4 family.</text>
</comment>
<feature type="transmembrane region" description="Helical" evidence="17">
    <location>
        <begin position="405"/>
        <end position="423"/>
    </location>
</feature>
<comment type="function">
    <text evidence="17">Core subunit of the mitochondrial membrane respiratory chain NADH dehydrogenase (Complex I) which catalyzes electron transfer from NADH through the respiratory chain, using ubiquinone as an electron acceptor. Essential for the catalytic activity and assembly of complex I.</text>
</comment>
<dbReference type="GO" id="GO:0015990">
    <property type="term" value="P:electron transport coupled proton transport"/>
    <property type="evidence" value="ECO:0007669"/>
    <property type="project" value="TreeGrafter"/>
</dbReference>
<evidence type="ECO:0000256" key="4">
    <source>
        <dbReference type="ARBA" id="ARBA00012944"/>
    </source>
</evidence>
<dbReference type="InterPro" id="IPR003918">
    <property type="entry name" value="NADH_UbQ_OxRdtase"/>
</dbReference>
<dbReference type="GO" id="GO:0031966">
    <property type="term" value="C:mitochondrial membrane"/>
    <property type="evidence" value="ECO:0007669"/>
    <property type="project" value="UniProtKB-SubCell"/>
</dbReference>
<keyword evidence="14 17" id="KW-0496">Mitochondrion</keyword>
<proteinExistence type="inferred from homology"/>
<keyword evidence="15 17" id="KW-0472">Membrane</keyword>
<feature type="transmembrane region" description="Helical" evidence="17">
    <location>
        <begin position="164"/>
        <end position="187"/>
    </location>
</feature>
<keyword evidence="6 17" id="KW-0813">Transport</keyword>
<keyword evidence="13 17" id="KW-0830">Ubiquinone</keyword>
<evidence type="ECO:0000256" key="12">
    <source>
        <dbReference type="ARBA" id="ARBA00023027"/>
    </source>
</evidence>
<comment type="function">
    <text evidence="1">Core subunit of the mitochondrial membrane respiratory chain NADH dehydrogenase (Complex I) that is believed to belong to the minimal assembly required for catalysis. Complex I functions in the transfer of electrons from NADH to the respiratory chain. The immediate electron acceptor for the enzyme is believed to be ubiquinone.</text>
</comment>
<sequence length="424" mass="50428">MTKLIFFLFLLFSKDKMLMVYLIILYEMSFLLWDFFDSISYLLYMLTLLFFIFMLIILKSFEEFYMNNKLNLYLMMILLMILSFSFWVENFFYFYLMFELSVVPIFLYMMFLGVSKEKISASLYLFFYTFSFSLMFLISLMKYYSVNFSFNYILLKFLNLEMSLIYMILMILIFLVKLPMFFFHVWLPRAHVESPMGGSMVLAGLMLKLGGFGLLKLMENFYWGNFKMGNIIFSIGMWSGILMGLVCLFQIDLKRMVAYSSVSHMSLILMGIFSYSEMGKLGSLMMMLAHGISSTMMFFMLGMIYYRSHSRNILNLSKYAKYIYLFNMWWMIYSIVNLGFPMTLNFFSEILIFSSILNKSMLNLLMMFFIIMVSSIYSIFLMTSLSISLEKSNLITMNMKISESIVLLMNFLLTILMNFLMWLY</sequence>
<dbReference type="Pfam" id="PF00361">
    <property type="entry name" value="Proton_antipo_M"/>
    <property type="match status" value="1"/>
</dbReference>
<dbReference type="PRINTS" id="PR01437">
    <property type="entry name" value="NUOXDRDTASE4"/>
</dbReference>
<comment type="subcellular location">
    <subcellularLocation>
        <location evidence="2 17">Mitochondrion membrane</location>
        <topology evidence="2 17">Multi-pass membrane protein</topology>
    </subcellularLocation>
</comment>